<organism evidence="2 3">
    <name type="scientific">candidate division WOR-3 bacterium JGI_Cruoil_03_44_89</name>
    <dbReference type="NCBI Taxonomy" id="1973748"/>
    <lineage>
        <taxon>Bacteria</taxon>
        <taxon>Bacteria division WOR-3</taxon>
    </lineage>
</organism>
<feature type="transmembrane region" description="Helical" evidence="1">
    <location>
        <begin position="357"/>
        <end position="377"/>
    </location>
</feature>
<dbReference type="SUPFAM" id="SSF82693">
    <property type="entry name" value="Multidrug efflux transporter AcrB pore domain, PN1, PN2, PC1 and PC2 subdomains"/>
    <property type="match status" value="3"/>
</dbReference>
<gene>
    <name evidence="2" type="ORF">CH333_10145</name>
</gene>
<keyword evidence="1" id="KW-0812">Transmembrane</keyword>
<protein>
    <recommendedName>
        <fullName evidence="4">Efflux RND transporter permease subunit</fullName>
    </recommendedName>
</protein>
<evidence type="ECO:0000313" key="3">
    <source>
        <dbReference type="Proteomes" id="UP000215215"/>
    </source>
</evidence>
<dbReference type="Gene3D" id="3.30.2090.10">
    <property type="entry name" value="Multidrug efflux transporter AcrB TolC docking domain, DN and DC subdomains"/>
    <property type="match status" value="2"/>
</dbReference>
<dbReference type="SUPFAM" id="SSF82866">
    <property type="entry name" value="Multidrug efflux transporter AcrB transmembrane domain"/>
    <property type="match status" value="2"/>
</dbReference>
<dbReference type="Gene3D" id="3.30.70.1440">
    <property type="entry name" value="Multidrug efflux transporter AcrB pore domain"/>
    <property type="match status" value="1"/>
</dbReference>
<feature type="transmembrane region" description="Helical" evidence="1">
    <location>
        <begin position="884"/>
        <end position="904"/>
    </location>
</feature>
<dbReference type="GO" id="GO:0005886">
    <property type="term" value="C:plasma membrane"/>
    <property type="evidence" value="ECO:0007669"/>
    <property type="project" value="TreeGrafter"/>
</dbReference>
<evidence type="ECO:0000256" key="1">
    <source>
        <dbReference type="SAM" id="Phobius"/>
    </source>
</evidence>
<feature type="transmembrane region" description="Helical" evidence="1">
    <location>
        <begin position="428"/>
        <end position="448"/>
    </location>
</feature>
<dbReference type="AlphaFoldDB" id="A0A235BN27"/>
<dbReference type="Gene3D" id="3.30.70.1430">
    <property type="entry name" value="Multidrug efflux transporter AcrB pore domain"/>
    <property type="match status" value="2"/>
</dbReference>
<dbReference type="Gene3D" id="3.30.70.1320">
    <property type="entry name" value="Multidrug efflux transporter AcrB pore domain like"/>
    <property type="match status" value="1"/>
</dbReference>
<comment type="caution">
    <text evidence="2">The sequence shown here is derived from an EMBL/GenBank/DDBJ whole genome shotgun (WGS) entry which is preliminary data.</text>
</comment>
<dbReference type="GO" id="GO:0042910">
    <property type="term" value="F:xenobiotic transmembrane transporter activity"/>
    <property type="evidence" value="ECO:0007669"/>
    <property type="project" value="TreeGrafter"/>
</dbReference>
<feature type="transmembrane region" description="Helical" evidence="1">
    <location>
        <begin position="855"/>
        <end position="877"/>
    </location>
</feature>
<dbReference type="Pfam" id="PF00873">
    <property type="entry name" value="ACR_tran"/>
    <property type="match status" value="1"/>
</dbReference>
<name>A0A235BN27_UNCW3</name>
<accession>A0A235BN27</accession>
<dbReference type="Gene3D" id="1.20.1640.10">
    <property type="entry name" value="Multidrug efflux transporter AcrB transmembrane domain"/>
    <property type="match status" value="2"/>
</dbReference>
<dbReference type="Proteomes" id="UP000215215">
    <property type="component" value="Unassembled WGS sequence"/>
</dbReference>
<feature type="transmembrane region" description="Helical" evidence="1">
    <location>
        <begin position="383"/>
        <end position="408"/>
    </location>
</feature>
<feature type="non-terminal residue" evidence="2">
    <location>
        <position position="993"/>
    </location>
</feature>
<dbReference type="InterPro" id="IPR001036">
    <property type="entry name" value="Acrflvin-R"/>
</dbReference>
<sequence>MNLPEFSVKKSVTVLMLILIIAVFGVMSFMGLGIELMPDISFPVVSCITTYSGVAPEDMETMITKPIEGIVSTVKDVKQVSSISEEGVSVVMVELEWGANLDFAAQDMRDALDMIKDYLPPDASRPMIVKTDISMMPILALSITGERNPLDLRRTAEDIKDKLEQVDGVANVMLMGGVKREIQVKIDRDKLNVYGIPIQQIIQVLRFENLNLPGGRITEEYTDYMVRTVGEFKNIDEIGNITIGVKDRVPIYLKDVAEIEDTHKEMRSYGRTNKKESVILLCSKSSGANTVGAANRVKQKIKNLEHTLPEDIKIYSVFDQGKTTTKVVSTTVNSAMWGAILAVFCLLLVFRNWRPTIIIALAIPLSILATFIAIHIAGFTFNIMTIGGFALGVGMLLSNAIIVIENIFRHLEEGKPRKEAASFGTTEVSKAIFASTLTTVAVFLPLIYTRGMAGQISKGLALTVAFSLLASLLVAFTIVPMIASKIFVQRKRKEEYETHFGERFFERFNTGYKNILEYTLKHRKRVGFGALAVFIISIGLFPFVGKEFIPKMDSSMLTQKVKMPVGTSLEETNRVIAKLEDIAMEQPEAEIVAAFGGESEMAQMAMAMGGGGGVNQGDVMIKLDENRKRSGEEIKDAIRARIPDIEGAKIEFPEMMSGMMGGGGEAPIEIKIFGPDLDVLDRLSLEIMEKIKNVRGVKDIDRSIGEGKPELQIKIDRQIASRIGLTAAQIASQVEASMKGKVATRFKEKGEEFDTRVVLQDIDRESRSDIGNIAISTPLGINMPLKSIAKIEETKGPVKLLRENQKRKVSVNADFSGRDLGSVMAGVQKEVSKIGLPEGYFVEYGGEAERMQETFVSLGTVILLAILIVYMIMAATFESLVHPLVVMFTLPFAMVGMILILLLTGKTLSLTSLLGALILVGVIVNAGIVLVDYINRLREQGLPRDEAIIQGGATKLRTVVLINLTMILGLLPMAVRTSRMSAMMAPMALSVIG</sequence>
<dbReference type="PRINTS" id="PR00702">
    <property type="entry name" value="ACRIFLAVINRP"/>
</dbReference>
<evidence type="ECO:0008006" key="4">
    <source>
        <dbReference type="Google" id="ProtNLM"/>
    </source>
</evidence>
<dbReference type="SUPFAM" id="SSF82714">
    <property type="entry name" value="Multidrug efflux transporter AcrB TolC docking domain, DN and DC subdomains"/>
    <property type="match status" value="2"/>
</dbReference>
<feature type="transmembrane region" description="Helical" evidence="1">
    <location>
        <begin position="460"/>
        <end position="483"/>
    </location>
</feature>
<feature type="transmembrane region" description="Helical" evidence="1">
    <location>
        <begin position="910"/>
        <end position="935"/>
    </location>
</feature>
<evidence type="ECO:0000313" key="2">
    <source>
        <dbReference type="EMBL" id="OYD13738.1"/>
    </source>
</evidence>
<feature type="transmembrane region" description="Helical" evidence="1">
    <location>
        <begin position="334"/>
        <end position="350"/>
    </location>
</feature>
<dbReference type="PANTHER" id="PTHR32063:SF0">
    <property type="entry name" value="SWARMING MOTILITY PROTEIN SWRC"/>
    <property type="match status" value="1"/>
</dbReference>
<feature type="transmembrane region" description="Helical" evidence="1">
    <location>
        <begin position="956"/>
        <end position="975"/>
    </location>
</feature>
<feature type="transmembrane region" description="Helical" evidence="1">
    <location>
        <begin position="12"/>
        <end position="34"/>
    </location>
</feature>
<keyword evidence="1" id="KW-0472">Membrane</keyword>
<dbReference type="PANTHER" id="PTHR32063">
    <property type="match status" value="1"/>
</dbReference>
<dbReference type="EMBL" id="NOZQ01000219">
    <property type="protein sequence ID" value="OYD13738.1"/>
    <property type="molecule type" value="Genomic_DNA"/>
</dbReference>
<proteinExistence type="predicted"/>
<keyword evidence="1" id="KW-1133">Transmembrane helix</keyword>
<reference evidence="2 3" key="1">
    <citation type="submission" date="2017-07" db="EMBL/GenBank/DDBJ databases">
        <title>Recovery of genomes from metagenomes via a dereplication, aggregation, and scoring strategy.</title>
        <authorList>
            <person name="Sieber C.M."/>
            <person name="Probst A.J."/>
            <person name="Sharrar A."/>
            <person name="Thomas B.C."/>
            <person name="Hess M."/>
            <person name="Tringe S.G."/>
            <person name="Banfield J.F."/>
        </authorList>
    </citation>
    <scope>NUCLEOTIDE SEQUENCE [LARGE SCALE GENOMIC DNA]</scope>
    <source>
        <strain evidence="2">JGI_Cruoil_03_44_89</strain>
    </source>
</reference>
<feature type="transmembrane region" description="Helical" evidence="1">
    <location>
        <begin position="526"/>
        <end position="545"/>
    </location>
</feature>
<dbReference type="InterPro" id="IPR027463">
    <property type="entry name" value="AcrB_DN_DC_subdom"/>
</dbReference>